<dbReference type="Gene3D" id="3.90.550.10">
    <property type="entry name" value="Spore Coat Polysaccharide Biosynthesis Protein SpsA, Chain A"/>
    <property type="match status" value="1"/>
</dbReference>
<organism evidence="6 7">
    <name type="scientific">Flavobacterium rhizosphaerae</name>
    <dbReference type="NCBI Taxonomy" id="3163298"/>
    <lineage>
        <taxon>Bacteria</taxon>
        <taxon>Pseudomonadati</taxon>
        <taxon>Bacteroidota</taxon>
        <taxon>Flavobacteriia</taxon>
        <taxon>Flavobacteriales</taxon>
        <taxon>Flavobacteriaceae</taxon>
        <taxon>Flavobacterium</taxon>
    </lineage>
</organism>
<proteinExistence type="inferred from homology"/>
<dbReference type="EC" id="2.4.-.-" evidence="6"/>
<protein>
    <submittedName>
        <fullName evidence="6">Glycosyltransferase</fullName>
        <ecNumber evidence="6">2.4.-.-</ecNumber>
    </submittedName>
</protein>
<dbReference type="InterPro" id="IPR001173">
    <property type="entry name" value="Glyco_trans_2-like"/>
</dbReference>
<comment type="similarity">
    <text evidence="1">Belongs to the glycosyltransferase 2 family.</text>
</comment>
<dbReference type="RefSeq" id="WP_408085213.1">
    <property type="nucleotide sequence ID" value="NZ_JBELPZ010000010.1"/>
</dbReference>
<accession>A0ABW8Z0T5</accession>
<reference evidence="6 7" key="1">
    <citation type="submission" date="2024-06" db="EMBL/GenBank/DDBJ databases">
        <authorList>
            <person name="Kaempfer P."/>
            <person name="Viver T."/>
        </authorList>
    </citation>
    <scope>NUCLEOTIDE SEQUENCE [LARGE SCALE GENOMIC DNA]</scope>
    <source>
        <strain evidence="6 7">ST-119</strain>
    </source>
</reference>
<evidence type="ECO:0000256" key="3">
    <source>
        <dbReference type="ARBA" id="ARBA00022679"/>
    </source>
</evidence>
<evidence type="ECO:0000313" key="6">
    <source>
        <dbReference type="EMBL" id="MFL9844953.1"/>
    </source>
</evidence>
<gene>
    <name evidence="6" type="ORF">ABS766_11040</name>
</gene>
<dbReference type="InterPro" id="IPR029044">
    <property type="entry name" value="Nucleotide-diphossugar_trans"/>
</dbReference>
<dbReference type="InterPro" id="IPR027791">
    <property type="entry name" value="Galactosyl_T_C"/>
</dbReference>
<evidence type="ECO:0000313" key="7">
    <source>
        <dbReference type="Proteomes" id="UP001629156"/>
    </source>
</evidence>
<feature type="domain" description="Glycosyltransferase 2-like" evidence="4">
    <location>
        <begin position="3"/>
        <end position="110"/>
    </location>
</feature>
<evidence type="ECO:0000259" key="5">
    <source>
        <dbReference type="Pfam" id="PF02709"/>
    </source>
</evidence>
<evidence type="ECO:0000259" key="4">
    <source>
        <dbReference type="Pfam" id="PF00535"/>
    </source>
</evidence>
<keyword evidence="7" id="KW-1185">Reference proteome</keyword>
<dbReference type="Pfam" id="PF02709">
    <property type="entry name" value="Glyco_transf_7C"/>
    <property type="match status" value="1"/>
</dbReference>
<keyword evidence="2 6" id="KW-0328">Glycosyltransferase</keyword>
<evidence type="ECO:0000256" key="2">
    <source>
        <dbReference type="ARBA" id="ARBA00022676"/>
    </source>
</evidence>
<dbReference type="PANTHER" id="PTHR43179:SF12">
    <property type="entry name" value="GALACTOFURANOSYLTRANSFERASE GLFT2"/>
    <property type="match status" value="1"/>
</dbReference>
<dbReference type="Pfam" id="PF00535">
    <property type="entry name" value="Glycos_transf_2"/>
    <property type="match status" value="1"/>
</dbReference>
<name>A0ABW8Z0T5_9FLAO</name>
<dbReference type="EMBL" id="JBELPZ010000010">
    <property type="protein sequence ID" value="MFL9844953.1"/>
    <property type="molecule type" value="Genomic_DNA"/>
</dbReference>
<dbReference type="GO" id="GO:0016757">
    <property type="term" value="F:glycosyltransferase activity"/>
    <property type="evidence" value="ECO:0007669"/>
    <property type="project" value="UniProtKB-KW"/>
</dbReference>
<dbReference type="SUPFAM" id="SSF53448">
    <property type="entry name" value="Nucleotide-diphospho-sugar transferases"/>
    <property type="match status" value="1"/>
</dbReference>
<evidence type="ECO:0000256" key="1">
    <source>
        <dbReference type="ARBA" id="ARBA00006739"/>
    </source>
</evidence>
<comment type="caution">
    <text evidence="6">The sequence shown here is derived from an EMBL/GenBank/DDBJ whole genome shotgun (WGS) entry which is preliminary data.</text>
</comment>
<keyword evidence="3 6" id="KW-0808">Transferase</keyword>
<feature type="domain" description="Galactosyltransferase C-terminal" evidence="5">
    <location>
        <begin position="126"/>
        <end position="188"/>
    </location>
</feature>
<sequence length="272" mass="31391">MISIIIPTYKRLEMLKCCLDCLSYSVQGLAKGIYEIIVSDDSPDDTTKVMLENFYPEVQYNKGPKKGPAANRNSGAAFSQNEWIMFIDDDCIPDKNLVKNYIKAIEKNLDVKAFEGAIKADRPQRHFLEESPINLNGGHMWSCNILIQRDFFLSINGFDEDFPFAAMEDVDLHTRILKLKEKVIFVKDAIVIHPWRMQHDIAKMLKKRAVSREFFYKKHPELPLPDTSIKAYLSFYASTILKNFIAFRGRGAFKLIRAKHVALKHLRESLKN</sequence>
<dbReference type="Proteomes" id="UP001629156">
    <property type="component" value="Unassembled WGS sequence"/>
</dbReference>
<dbReference type="PANTHER" id="PTHR43179">
    <property type="entry name" value="RHAMNOSYLTRANSFERASE WBBL"/>
    <property type="match status" value="1"/>
</dbReference>